<keyword evidence="5" id="KW-0539">Nucleus</keyword>
<proteinExistence type="inferred from homology"/>
<dbReference type="Pfam" id="PF07716">
    <property type="entry name" value="bZIP_2"/>
    <property type="match status" value="1"/>
</dbReference>
<dbReference type="InterPro" id="IPR046347">
    <property type="entry name" value="bZIP_sf"/>
</dbReference>
<dbReference type="GO" id="GO:0005634">
    <property type="term" value="C:nucleus"/>
    <property type="evidence" value="ECO:0007669"/>
    <property type="project" value="TreeGrafter"/>
</dbReference>
<dbReference type="SMART" id="SM00338">
    <property type="entry name" value="BRLZ"/>
    <property type="match status" value="1"/>
</dbReference>
<dbReference type="AlphaFoldDB" id="A0AA88Y6K9"/>
<keyword evidence="3" id="KW-0238">DNA-binding</keyword>
<protein>
    <recommendedName>
        <fullName evidence="8">BZIP domain-containing protein</fullName>
    </recommendedName>
</protein>
<evidence type="ECO:0000256" key="4">
    <source>
        <dbReference type="ARBA" id="ARBA00023163"/>
    </source>
</evidence>
<dbReference type="PROSITE" id="PS00036">
    <property type="entry name" value="BZIP_BASIC"/>
    <property type="match status" value="1"/>
</dbReference>
<feature type="compositionally biased region" description="Polar residues" evidence="7">
    <location>
        <begin position="221"/>
        <end position="247"/>
    </location>
</feature>
<dbReference type="Gene3D" id="1.20.5.170">
    <property type="match status" value="1"/>
</dbReference>
<dbReference type="SUPFAM" id="SSF57959">
    <property type="entry name" value="Leucine zipper domain"/>
    <property type="match status" value="1"/>
</dbReference>
<sequence length="287" mass="33089">MFSILEQQLKEGVDYNALHQQMIYAPLATHSSFLFPGNLRIGDRQNIVPSDCPTDKQQNSAYYPTTSSAQAYHDGDEKSGHPLHRRARRVFVPEQQKDDLYWCKRLKNNDSARRSRAKRKAMESQIEQKLLSVQEENARLRKELAILRRRFGCTDKDDLEVEEAITIKEELIEPENDSHNTHNMVCPMIEIEDDESLDDKLDDTLSSSLSSVSEDNDYRNDNSPNTSSDSFGNDNRNDNSGTDTSDGSLKDEESKFDLSRDEILFHKLPHKFRLKFYKHSSFSGHLK</sequence>
<dbReference type="InterPro" id="IPR047229">
    <property type="entry name" value="NFIL3-like"/>
</dbReference>
<evidence type="ECO:0000256" key="6">
    <source>
        <dbReference type="SAM" id="Coils"/>
    </source>
</evidence>
<dbReference type="EMBL" id="VSWD01000010">
    <property type="protein sequence ID" value="KAK3090391.1"/>
    <property type="molecule type" value="Genomic_DNA"/>
</dbReference>
<keyword evidence="10" id="KW-1185">Reference proteome</keyword>
<feature type="compositionally biased region" description="Low complexity" evidence="7">
    <location>
        <begin position="204"/>
        <end position="213"/>
    </location>
</feature>
<dbReference type="Proteomes" id="UP001186944">
    <property type="component" value="Unassembled WGS sequence"/>
</dbReference>
<accession>A0AA88Y6K9</accession>
<dbReference type="InterPro" id="IPR004827">
    <property type="entry name" value="bZIP"/>
</dbReference>
<evidence type="ECO:0000313" key="10">
    <source>
        <dbReference type="Proteomes" id="UP001186944"/>
    </source>
</evidence>
<evidence type="ECO:0000256" key="1">
    <source>
        <dbReference type="ARBA" id="ARBA00006079"/>
    </source>
</evidence>
<evidence type="ECO:0000259" key="8">
    <source>
        <dbReference type="PROSITE" id="PS50217"/>
    </source>
</evidence>
<feature type="domain" description="BZIP" evidence="8">
    <location>
        <begin position="104"/>
        <end position="150"/>
    </location>
</feature>
<dbReference type="PROSITE" id="PS50217">
    <property type="entry name" value="BZIP"/>
    <property type="match status" value="1"/>
</dbReference>
<dbReference type="GO" id="GO:0003677">
    <property type="term" value="F:DNA binding"/>
    <property type="evidence" value="ECO:0007669"/>
    <property type="project" value="UniProtKB-KW"/>
</dbReference>
<feature type="region of interest" description="Disordered" evidence="7">
    <location>
        <begin position="200"/>
        <end position="253"/>
    </location>
</feature>
<gene>
    <name evidence="9" type="ORF">FSP39_011460</name>
</gene>
<reference evidence="9" key="1">
    <citation type="submission" date="2019-08" db="EMBL/GenBank/DDBJ databases">
        <title>The improved chromosome-level genome for the pearl oyster Pinctada fucata martensii using PacBio sequencing and Hi-C.</title>
        <authorList>
            <person name="Zheng Z."/>
        </authorList>
    </citation>
    <scope>NUCLEOTIDE SEQUENCE</scope>
    <source>
        <strain evidence="9">ZZ-2019</strain>
        <tissue evidence="9">Adductor muscle</tissue>
    </source>
</reference>
<evidence type="ECO:0000256" key="7">
    <source>
        <dbReference type="SAM" id="MobiDB-lite"/>
    </source>
</evidence>
<keyword evidence="6" id="KW-0175">Coiled coil</keyword>
<keyword evidence="2" id="KW-0805">Transcription regulation</keyword>
<feature type="coiled-coil region" evidence="6">
    <location>
        <begin position="123"/>
        <end position="150"/>
    </location>
</feature>
<comment type="similarity">
    <text evidence="1">Belongs to the bZIP family. NFIL3 subfamily.</text>
</comment>
<dbReference type="GO" id="GO:0007623">
    <property type="term" value="P:circadian rhythm"/>
    <property type="evidence" value="ECO:0007669"/>
    <property type="project" value="TreeGrafter"/>
</dbReference>
<evidence type="ECO:0000313" key="9">
    <source>
        <dbReference type="EMBL" id="KAK3090391.1"/>
    </source>
</evidence>
<name>A0AA88Y6K9_PINIB</name>
<dbReference type="FunFam" id="1.20.5.170:FF:000025">
    <property type="entry name" value="nuclear factor interleukin-3-regulated protein-like"/>
    <property type="match status" value="1"/>
</dbReference>
<evidence type="ECO:0000256" key="5">
    <source>
        <dbReference type="ARBA" id="ARBA00023242"/>
    </source>
</evidence>
<dbReference type="PANTHER" id="PTHR15284:SF0">
    <property type="entry name" value="GH23983P"/>
    <property type="match status" value="1"/>
</dbReference>
<evidence type="ECO:0000256" key="3">
    <source>
        <dbReference type="ARBA" id="ARBA00023125"/>
    </source>
</evidence>
<dbReference type="PANTHER" id="PTHR15284">
    <property type="entry name" value="NUCLEAR FACTOR INTERLEUKIN-3-REGULATED PROTEIN"/>
    <property type="match status" value="1"/>
</dbReference>
<comment type="caution">
    <text evidence="9">The sequence shown here is derived from an EMBL/GenBank/DDBJ whole genome shotgun (WGS) entry which is preliminary data.</text>
</comment>
<organism evidence="9 10">
    <name type="scientific">Pinctada imbricata</name>
    <name type="common">Atlantic pearl-oyster</name>
    <name type="synonym">Pinctada martensii</name>
    <dbReference type="NCBI Taxonomy" id="66713"/>
    <lineage>
        <taxon>Eukaryota</taxon>
        <taxon>Metazoa</taxon>
        <taxon>Spiralia</taxon>
        <taxon>Lophotrochozoa</taxon>
        <taxon>Mollusca</taxon>
        <taxon>Bivalvia</taxon>
        <taxon>Autobranchia</taxon>
        <taxon>Pteriomorphia</taxon>
        <taxon>Pterioida</taxon>
        <taxon>Pterioidea</taxon>
        <taxon>Pteriidae</taxon>
        <taxon>Pinctada</taxon>
    </lineage>
</organism>
<dbReference type="GO" id="GO:0003700">
    <property type="term" value="F:DNA-binding transcription factor activity"/>
    <property type="evidence" value="ECO:0007669"/>
    <property type="project" value="InterPro"/>
</dbReference>
<evidence type="ECO:0000256" key="2">
    <source>
        <dbReference type="ARBA" id="ARBA00023015"/>
    </source>
</evidence>
<keyword evidence="4" id="KW-0804">Transcription</keyword>